<evidence type="ECO:0000313" key="5">
    <source>
        <dbReference type="Proteomes" id="UP000520767"/>
    </source>
</evidence>
<dbReference type="InterPro" id="IPR015424">
    <property type="entry name" value="PyrdxlP-dep_Trfase"/>
</dbReference>
<keyword evidence="5" id="KW-1185">Reference proteome</keyword>
<dbReference type="RefSeq" id="WP_376706442.1">
    <property type="nucleotide sequence ID" value="NZ_JACHJQ010000005.1"/>
</dbReference>
<dbReference type="GO" id="GO:0016846">
    <property type="term" value="F:carbon-sulfur lyase activity"/>
    <property type="evidence" value="ECO:0007669"/>
    <property type="project" value="TreeGrafter"/>
</dbReference>
<keyword evidence="2 3" id="KW-0663">Pyridoxal phosphate</keyword>
<dbReference type="AlphaFoldDB" id="A0A7W7VFY0"/>
<sequence>MLSFLVDGDAIATAAAAVVDRLRVFSIAASLGGAESLVTQPITTTHHGLDPTDRARRGIADSMVRLSTGLEDADDLIADLHQALTPRNGTG</sequence>
<protein>
    <submittedName>
        <fullName evidence="4">Cystathionine beta-lyase/cystathionine gamma-synthase</fullName>
    </submittedName>
</protein>
<dbReference type="SUPFAM" id="SSF53383">
    <property type="entry name" value="PLP-dependent transferases"/>
    <property type="match status" value="1"/>
</dbReference>
<evidence type="ECO:0000313" key="4">
    <source>
        <dbReference type="EMBL" id="MBB4908847.1"/>
    </source>
</evidence>
<organism evidence="4 5">
    <name type="scientific">Actinophytocola algeriensis</name>
    <dbReference type="NCBI Taxonomy" id="1768010"/>
    <lineage>
        <taxon>Bacteria</taxon>
        <taxon>Bacillati</taxon>
        <taxon>Actinomycetota</taxon>
        <taxon>Actinomycetes</taxon>
        <taxon>Pseudonocardiales</taxon>
        <taxon>Pseudonocardiaceae</taxon>
    </lineage>
</organism>
<dbReference type="PANTHER" id="PTHR11808">
    <property type="entry name" value="TRANS-SULFURATION ENZYME FAMILY MEMBER"/>
    <property type="match status" value="1"/>
</dbReference>
<dbReference type="GO" id="GO:0005737">
    <property type="term" value="C:cytoplasm"/>
    <property type="evidence" value="ECO:0007669"/>
    <property type="project" value="TreeGrafter"/>
</dbReference>
<reference evidence="4 5" key="1">
    <citation type="submission" date="2020-08" db="EMBL/GenBank/DDBJ databases">
        <title>Genomic Encyclopedia of Type Strains, Phase III (KMG-III): the genomes of soil and plant-associated and newly described type strains.</title>
        <authorList>
            <person name="Whitman W."/>
        </authorList>
    </citation>
    <scope>NUCLEOTIDE SEQUENCE [LARGE SCALE GENOMIC DNA]</scope>
    <source>
        <strain evidence="4 5">CECT 8960</strain>
    </source>
</reference>
<keyword evidence="4" id="KW-0456">Lyase</keyword>
<gene>
    <name evidence="4" type="ORF">FHR82_005100</name>
</gene>
<comment type="caution">
    <text evidence="4">The sequence shown here is derived from an EMBL/GenBank/DDBJ whole genome shotgun (WGS) entry which is preliminary data.</text>
</comment>
<dbReference type="Gene3D" id="3.90.1150.10">
    <property type="entry name" value="Aspartate Aminotransferase, domain 1"/>
    <property type="match status" value="1"/>
</dbReference>
<evidence type="ECO:0000256" key="1">
    <source>
        <dbReference type="ARBA" id="ARBA00001933"/>
    </source>
</evidence>
<evidence type="ECO:0000256" key="3">
    <source>
        <dbReference type="RuleBase" id="RU362118"/>
    </source>
</evidence>
<dbReference type="GO" id="GO:0019346">
    <property type="term" value="P:transsulfuration"/>
    <property type="evidence" value="ECO:0007669"/>
    <property type="project" value="InterPro"/>
</dbReference>
<comment type="cofactor">
    <cofactor evidence="1 3">
        <name>pyridoxal 5'-phosphate</name>
        <dbReference type="ChEBI" id="CHEBI:597326"/>
    </cofactor>
</comment>
<accession>A0A7W7VFY0</accession>
<proteinExistence type="inferred from homology"/>
<dbReference type="InterPro" id="IPR015422">
    <property type="entry name" value="PyrdxlP-dep_Trfase_small"/>
</dbReference>
<dbReference type="Pfam" id="PF01053">
    <property type="entry name" value="Cys_Met_Meta_PP"/>
    <property type="match status" value="1"/>
</dbReference>
<dbReference type="GO" id="GO:0030170">
    <property type="term" value="F:pyridoxal phosphate binding"/>
    <property type="evidence" value="ECO:0007669"/>
    <property type="project" value="InterPro"/>
</dbReference>
<comment type="similarity">
    <text evidence="3">Belongs to the trans-sulfuration enzymes family.</text>
</comment>
<dbReference type="EMBL" id="JACHJQ010000005">
    <property type="protein sequence ID" value="MBB4908847.1"/>
    <property type="molecule type" value="Genomic_DNA"/>
</dbReference>
<dbReference type="InterPro" id="IPR000277">
    <property type="entry name" value="Cys/Met-Metab_PyrdxlP-dep_enz"/>
</dbReference>
<evidence type="ECO:0000256" key="2">
    <source>
        <dbReference type="ARBA" id="ARBA00022898"/>
    </source>
</evidence>
<name>A0A7W7VFY0_9PSEU</name>
<dbReference type="Proteomes" id="UP000520767">
    <property type="component" value="Unassembled WGS sequence"/>
</dbReference>